<feature type="binding site" evidence="10">
    <location>
        <begin position="122"/>
        <end position="124"/>
    </location>
    <ligand>
        <name>NAD(+)</name>
        <dbReference type="ChEBI" id="CHEBI:57540"/>
    </ligand>
</feature>
<dbReference type="STRING" id="137591.AO080_03915"/>
<evidence type="ECO:0000313" key="17">
    <source>
        <dbReference type="Proteomes" id="UP000032287"/>
    </source>
</evidence>
<comment type="catalytic activity">
    <reaction evidence="8 10">
        <text>(S)-lactate + NAD(+) = pyruvate + NADH + H(+)</text>
        <dbReference type="Rhea" id="RHEA:23444"/>
        <dbReference type="ChEBI" id="CHEBI:15361"/>
        <dbReference type="ChEBI" id="CHEBI:15378"/>
        <dbReference type="ChEBI" id="CHEBI:16651"/>
        <dbReference type="ChEBI" id="CHEBI:57540"/>
        <dbReference type="ChEBI" id="CHEBI:57945"/>
        <dbReference type="EC" id="1.1.1.27"/>
    </reaction>
</comment>
<feature type="binding site" evidence="12">
    <location>
        <position position="155"/>
    </location>
    <ligand>
        <name>substrate</name>
    </ligand>
</feature>
<evidence type="ECO:0000256" key="1">
    <source>
        <dbReference type="ARBA" id="ARBA00004843"/>
    </source>
</evidence>
<evidence type="ECO:0000313" key="16">
    <source>
        <dbReference type="EMBL" id="KIU19201.1"/>
    </source>
</evidence>
<organism evidence="16 17">
    <name type="scientific">Weissella cibaria</name>
    <dbReference type="NCBI Taxonomy" id="137591"/>
    <lineage>
        <taxon>Bacteria</taxon>
        <taxon>Bacillati</taxon>
        <taxon>Bacillota</taxon>
        <taxon>Bacilli</taxon>
        <taxon>Lactobacillales</taxon>
        <taxon>Lactobacillaceae</taxon>
        <taxon>Weissella</taxon>
    </lineage>
</organism>
<evidence type="ECO:0000256" key="7">
    <source>
        <dbReference type="ARBA" id="ARBA00023027"/>
    </source>
</evidence>
<dbReference type="Gene3D" id="3.90.110.10">
    <property type="entry name" value="Lactate dehydrogenase/glycoside hydrolase, family 4, C-terminal"/>
    <property type="match status" value="1"/>
</dbReference>
<feature type="binding site" evidence="12">
    <location>
        <position position="124"/>
    </location>
    <ligand>
        <name>substrate</name>
    </ligand>
</feature>
<comment type="subcellular location">
    <subcellularLocation>
        <location evidence="10">Cytoplasm</location>
    </subcellularLocation>
</comment>
<comment type="caution">
    <text evidence="10">Lacks conserved residue(s) required for the propagation of feature annotation.</text>
</comment>
<dbReference type="eggNOG" id="COG0039">
    <property type="taxonomic scope" value="Bacteria"/>
</dbReference>
<name>A0A0D1KFX7_9LACO</name>
<dbReference type="Pfam" id="PF00056">
    <property type="entry name" value="Ldh_1_N"/>
    <property type="match status" value="1"/>
</dbReference>
<dbReference type="GO" id="GO:0006096">
    <property type="term" value="P:glycolytic process"/>
    <property type="evidence" value="ECO:0007669"/>
    <property type="project" value="UniProtKB-UniRule"/>
</dbReference>
<comment type="function">
    <text evidence="9 10">Catalyzes the conversion of lactate to pyruvate.</text>
</comment>
<dbReference type="InterPro" id="IPR001236">
    <property type="entry name" value="Lactate/malate_DH_N"/>
</dbReference>
<protein>
    <recommendedName>
        <fullName evidence="5 10">L-lactate dehydrogenase</fullName>
        <shortName evidence="10">L-LDH</shortName>
        <ecNumber evidence="4 10">1.1.1.27</ecNumber>
    </recommendedName>
</protein>
<evidence type="ECO:0000256" key="3">
    <source>
        <dbReference type="ARBA" id="ARBA00011881"/>
    </source>
</evidence>
<sequence length="319" mass="33738">MAQKHHQKVVLVGDGMVGSAFGYALMQQGVAEELAIVDVAKDYATGDALDLEDAAPWTYPKQVTGGHDYQVVADADIVVITAGVGRKPGQTRLELIDKNLTIVKQVVDNVMAQGFTGIFVVATNPVDIITLAVQQFSGLPEHHVIGTGTALDTARLQVALAEQYGVAPATIDVLVLGEHGDSAFANFDEAQIGGQSLNDFNKKYGNSAQDLVELMEATTKKGGAIIGRKGATFYGVATALARIVRAILRDESMVLPISAWMSGQYGLSDMYIGSPAVINGDGAKTVIMAALSPAEQMQMQRSAEILRAVTADALANFMK</sequence>
<evidence type="ECO:0000256" key="4">
    <source>
        <dbReference type="ARBA" id="ARBA00012967"/>
    </source>
</evidence>
<accession>A0A0D1KFX7</accession>
<evidence type="ECO:0000259" key="15">
    <source>
        <dbReference type="Pfam" id="PF02866"/>
    </source>
</evidence>
<dbReference type="PANTHER" id="PTHR43128">
    <property type="entry name" value="L-2-HYDROXYCARBOXYLATE DEHYDROGENASE (NAD(P)(+))"/>
    <property type="match status" value="1"/>
</dbReference>
<proteinExistence type="inferred from homology"/>
<dbReference type="Pfam" id="PF02866">
    <property type="entry name" value="Ldh_1_C"/>
    <property type="match status" value="1"/>
</dbReference>
<evidence type="ECO:0000256" key="9">
    <source>
        <dbReference type="ARBA" id="ARBA00056904"/>
    </source>
</evidence>
<dbReference type="PANTHER" id="PTHR43128:SF16">
    <property type="entry name" value="L-LACTATE DEHYDROGENASE"/>
    <property type="match status" value="1"/>
</dbReference>
<dbReference type="EC" id="1.1.1.27" evidence="4 10"/>
<dbReference type="InterPro" id="IPR011304">
    <property type="entry name" value="L-lactate_DH"/>
</dbReference>
<feature type="binding site" evidence="10">
    <location>
        <begin position="83"/>
        <end position="84"/>
    </location>
    <ligand>
        <name>NAD(+)</name>
        <dbReference type="ChEBI" id="CHEBI:57540"/>
    </ligand>
</feature>
<evidence type="ECO:0000259" key="14">
    <source>
        <dbReference type="Pfam" id="PF00056"/>
    </source>
</evidence>
<evidence type="ECO:0000256" key="11">
    <source>
        <dbReference type="PIRSR" id="PIRSR000102-1"/>
    </source>
</evidence>
<feature type="active site" description="Proton acceptor" evidence="10 11">
    <location>
        <position position="179"/>
    </location>
</feature>
<feature type="binding site" evidence="10">
    <location>
        <position position="69"/>
    </location>
    <ligand>
        <name>NAD(+)</name>
        <dbReference type="ChEBI" id="CHEBI:57540"/>
    </ligand>
</feature>
<keyword evidence="6 10" id="KW-0560">Oxidoreductase</keyword>
<gene>
    <name evidence="16" type="primary">ldh_2</name>
    <name evidence="10" type="synonym">ldh</name>
    <name evidence="16" type="ORF">QX99_02234</name>
</gene>
<dbReference type="PATRIC" id="fig|137591.25.peg.2195"/>
<feature type="binding site" evidence="10">
    <location>
        <begin position="152"/>
        <end position="155"/>
    </location>
    <ligand>
        <name>substrate</name>
    </ligand>
</feature>
<evidence type="ECO:0000256" key="13">
    <source>
        <dbReference type="PIRSR" id="PIRSR000102-3"/>
    </source>
</evidence>
<evidence type="ECO:0000256" key="8">
    <source>
        <dbReference type="ARBA" id="ARBA00049258"/>
    </source>
</evidence>
<feature type="binding site" evidence="13">
    <location>
        <position position="99"/>
    </location>
    <ligand>
        <name>NAD(+)</name>
        <dbReference type="ChEBI" id="CHEBI:57540"/>
    </ligand>
</feature>
<feature type="binding site" evidence="12">
    <location>
        <position position="86"/>
    </location>
    <ligand>
        <name>substrate</name>
    </ligand>
</feature>
<evidence type="ECO:0000256" key="6">
    <source>
        <dbReference type="ARBA" id="ARBA00023002"/>
    </source>
</evidence>
<dbReference type="NCBIfam" id="NF000824">
    <property type="entry name" value="PRK00066.1"/>
    <property type="match status" value="1"/>
</dbReference>
<dbReference type="Gene3D" id="3.40.50.720">
    <property type="entry name" value="NAD(P)-binding Rossmann-like Domain"/>
    <property type="match status" value="1"/>
</dbReference>
<feature type="binding site" evidence="10">
    <location>
        <position position="232"/>
    </location>
    <ligand>
        <name>substrate</name>
    </ligand>
</feature>
<evidence type="ECO:0000256" key="12">
    <source>
        <dbReference type="PIRSR" id="PIRSR000102-2"/>
    </source>
</evidence>
<dbReference type="InterPro" id="IPR022383">
    <property type="entry name" value="Lactate/malate_DH_C"/>
</dbReference>
<comment type="subunit">
    <text evidence="3 10">Homotetramer.</text>
</comment>
<comment type="similarity">
    <text evidence="2 10">Belongs to the LDH/MDH superfamily. LDH family.</text>
</comment>
<keyword evidence="10" id="KW-0963">Cytoplasm</keyword>
<dbReference type="FunFam" id="3.40.50.720:FF:000018">
    <property type="entry name" value="Malate dehydrogenase"/>
    <property type="match status" value="1"/>
</dbReference>
<evidence type="ECO:0000256" key="2">
    <source>
        <dbReference type="ARBA" id="ARBA00006054"/>
    </source>
</evidence>
<feature type="binding site" evidence="10 12">
    <location>
        <position position="92"/>
    </location>
    <ligand>
        <name>substrate</name>
    </ligand>
</feature>
<dbReference type="EMBL" id="JWHU01000042">
    <property type="protein sequence ID" value="KIU19201.1"/>
    <property type="molecule type" value="Genomic_DNA"/>
</dbReference>
<dbReference type="GO" id="GO:0004459">
    <property type="term" value="F:L-lactate dehydrogenase (NAD+) activity"/>
    <property type="evidence" value="ECO:0007669"/>
    <property type="project" value="UniProtKB-UniRule"/>
</dbReference>
<dbReference type="GO" id="GO:0005737">
    <property type="term" value="C:cytoplasm"/>
    <property type="evidence" value="ECO:0007669"/>
    <property type="project" value="UniProtKB-SubCell"/>
</dbReference>
<dbReference type="GO" id="GO:0006089">
    <property type="term" value="P:lactate metabolic process"/>
    <property type="evidence" value="ECO:0007669"/>
    <property type="project" value="TreeGrafter"/>
</dbReference>
<feature type="domain" description="Lactate/malate dehydrogenase C-terminal" evidence="15">
    <location>
        <begin position="149"/>
        <end position="313"/>
    </location>
</feature>
<evidence type="ECO:0000256" key="5">
    <source>
        <dbReference type="ARBA" id="ARBA00016495"/>
    </source>
</evidence>
<keyword evidence="7 10" id="KW-0520">NAD</keyword>
<dbReference type="HAMAP" id="MF_00488">
    <property type="entry name" value="Lactate_dehydrog"/>
    <property type="match status" value="1"/>
</dbReference>
<dbReference type="InterPro" id="IPR018177">
    <property type="entry name" value="L-lactate_DH_AS"/>
</dbReference>
<dbReference type="AlphaFoldDB" id="A0A0D1KFX7"/>
<feature type="binding site" evidence="13">
    <location>
        <begin position="13"/>
        <end position="18"/>
    </location>
    <ligand>
        <name>NAD(+)</name>
        <dbReference type="ChEBI" id="CHEBI:57540"/>
    </ligand>
</feature>
<dbReference type="PRINTS" id="PR00086">
    <property type="entry name" value="LLDHDRGNASE"/>
</dbReference>
<dbReference type="InterPro" id="IPR036291">
    <property type="entry name" value="NAD(P)-bd_dom_sf"/>
</dbReference>
<evidence type="ECO:0000256" key="10">
    <source>
        <dbReference type="HAMAP-Rule" id="MF_00488"/>
    </source>
</evidence>
<dbReference type="PROSITE" id="PS00064">
    <property type="entry name" value="L_LDH"/>
    <property type="match status" value="1"/>
</dbReference>
<reference evidence="16" key="1">
    <citation type="journal article" date="2015" name="Microbiology (Mosc.)">
        <title>Genomics of the Weissella cibaria species with an examination of its metabolic traits.</title>
        <authorList>
            <person name="Lynch K.M."/>
            <person name="Lucid A."/>
            <person name="Arendt E.K."/>
            <person name="Sleator R.D."/>
            <person name="Lucey B."/>
            <person name="Coffey A."/>
        </authorList>
    </citation>
    <scope>NUCLEOTIDE SEQUENCE [LARGE SCALE GENOMIC DNA]</scope>
    <source>
        <strain evidence="16">MG1</strain>
    </source>
</reference>
<dbReference type="NCBIfam" id="TIGR01771">
    <property type="entry name" value="L-LDH-NAD"/>
    <property type="match status" value="1"/>
</dbReference>
<feature type="binding site" evidence="10">
    <location>
        <begin position="124"/>
        <end position="127"/>
    </location>
    <ligand>
        <name>substrate</name>
    </ligand>
</feature>
<dbReference type="PIRSF" id="PIRSF000102">
    <property type="entry name" value="Lac_mal_DH"/>
    <property type="match status" value="1"/>
</dbReference>
<dbReference type="SUPFAM" id="SSF51735">
    <property type="entry name" value="NAD(P)-binding Rossmann-fold domains"/>
    <property type="match status" value="1"/>
</dbReference>
<dbReference type="InterPro" id="IPR001557">
    <property type="entry name" value="L-lactate/malate_DH"/>
</dbReference>
<dbReference type="InterPro" id="IPR015955">
    <property type="entry name" value="Lactate_DH/Glyco_Ohase_4_C"/>
</dbReference>
<dbReference type="CDD" id="cd05291">
    <property type="entry name" value="HicDH_like"/>
    <property type="match status" value="1"/>
</dbReference>
<dbReference type="SUPFAM" id="SSF56327">
    <property type="entry name" value="LDH C-terminal domain-like"/>
    <property type="match status" value="1"/>
</dbReference>
<feature type="domain" description="Lactate/malate dehydrogenase N-terminal" evidence="14">
    <location>
        <begin position="8"/>
        <end position="146"/>
    </location>
</feature>
<feature type="binding site" evidence="10">
    <location>
        <position position="147"/>
    </location>
    <ligand>
        <name>NAD(+)</name>
        <dbReference type="ChEBI" id="CHEBI:57540"/>
    </ligand>
</feature>
<comment type="pathway">
    <text evidence="1 10">Fermentation; pyruvate fermentation to lactate; (S)-lactate from pyruvate: step 1/1.</text>
</comment>
<dbReference type="Proteomes" id="UP000032287">
    <property type="component" value="Unassembled WGS sequence"/>
</dbReference>
<feature type="binding site" evidence="10">
    <location>
        <position position="17"/>
    </location>
    <ligand>
        <name>NAD(+)</name>
        <dbReference type="ChEBI" id="CHEBI:57540"/>
    </ligand>
</feature>
<feature type="binding site" evidence="10 13">
    <location>
        <position position="38"/>
    </location>
    <ligand>
        <name>NAD(+)</name>
        <dbReference type="ChEBI" id="CHEBI:57540"/>
    </ligand>
</feature>
<comment type="caution">
    <text evidence="16">The sequence shown here is derived from an EMBL/GenBank/DDBJ whole genome shotgun (WGS) entry which is preliminary data.</text>
</comment>
<dbReference type="UniPathway" id="UPA00554">
    <property type="reaction ID" value="UER00611"/>
</dbReference>
<keyword evidence="17" id="KW-1185">Reference proteome</keyword>
<dbReference type="RefSeq" id="WP_043707958.1">
    <property type="nucleotide sequence ID" value="NZ_CP116385.1"/>
</dbReference>